<evidence type="ECO:0000256" key="4">
    <source>
        <dbReference type="ARBA" id="ARBA00022692"/>
    </source>
</evidence>
<comment type="cofactor">
    <cofactor evidence="1">
        <name>Mn(2+)</name>
        <dbReference type="ChEBI" id="CHEBI:29035"/>
    </cofactor>
</comment>
<dbReference type="SUPFAM" id="SSF56300">
    <property type="entry name" value="Metallo-dependent phosphatases"/>
    <property type="match status" value="1"/>
</dbReference>
<accession>A0A0V0J734</accession>
<dbReference type="EMBL" id="GEEE01001732">
    <property type="protein sequence ID" value="JAP61493.1"/>
    <property type="molecule type" value="Transcribed_RNA"/>
</dbReference>
<evidence type="ECO:0000256" key="6">
    <source>
        <dbReference type="ARBA" id="ARBA00022801"/>
    </source>
</evidence>
<dbReference type="InterPro" id="IPR029052">
    <property type="entry name" value="Metallo-depent_PP-like"/>
</dbReference>
<dbReference type="Pfam" id="PF00149">
    <property type="entry name" value="Metallophos"/>
    <property type="match status" value="1"/>
</dbReference>
<organism evidence="12">
    <name type="scientific">Schistocephalus solidus</name>
    <name type="common">Tapeworm</name>
    <dbReference type="NCBI Taxonomy" id="70667"/>
    <lineage>
        <taxon>Eukaryota</taxon>
        <taxon>Metazoa</taxon>
        <taxon>Spiralia</taxon>
        <taxon>Lophotrochozoa</taxon>
        <taxon>Platyhelminthes</taxon>
        <taxon>Cestoda</taxon>
        <taxon>Eucestoda</taxon>
        <taxon>Diphyllobothriidea</taxon>
        <taxon>Diphyllobothriidae</taxon>
        <taxon>Schistocephalus</taxon>
    </lineage>
</organism>
<proteinExistence type="inferred from homology"/>
<reference evidence="12" key="1">
    <citation type="submission" date="2016-01" db="EMBL/GenBank/DDBJ databases">
        <title>Reference transcriptome for the parasite Schistocephalus solidus: insights into the molecular evolution of parasitism.</title>
        <authorList>
            <person name="Hebert F.O."/>
            <person name="Grambauer S."/>
            <person name="Barber I."/>
            <person name="Landry C.R."/>
            <person name="Aubin-Horth N."/>
        </authorList>
    </citation>
    <scope>NUCLEOTIDE SEQUENCE</scope>
</reference>
<keyword evidence="7 10" id="KW-1133">Transmembrane helix</keyword>
<evidence type="ECO:0000313" key="12">
    <source>
        <dbReference type="EMBL" id="JAP61493.1"/>
    </source>
</evidence>
<evidence type="ECO:0000256" key="1">
    <source>
        <dbReference type="ARBA" id="ARBA00001936"/>
    </source>
</evidence>
<keyword evidence="4 10" id="KW-0812">Transmembrane</keyword>
<dbReference type="GO" id="GO:0016020">
    <property type="term" value="C:membrane"/>
    <property type="evidence" value="ECO:0007669"/>
    <property type="project" value="UniProtKB-SubCell"/>
</dbReference>
<feature type="transmembrane region" description="Helical" evidence="10">
    <location>
        <begin position="376"/>
        <end position="396"/>
    </location>
</feature>
<evidence type="ECO:0000259" key="11">
    <source>
        <dbReference type="Pfam" id="PF00149"/>
    </source>
</evidence>
<feature type="domain" description="Calcineurin-like phosphoesterase" evidence="11">
    <location>
        <begin position="56"/>
        <end position="317"/>
    </location>
</feature>
<keyword evidence="5" id="KW-0479">Metal-binding</keyword>
<protein>
    <submittedName>
        <fullName evidence="12">Metallophosphoesterase 1</fullName>
    </submittedName>
</protein>
<dbReference type="PANTHER" id="PTHR13315:SF0">
    <property type="entry name" value="METALLOPHOSPHOESTERASE 1"/>
    <property type="match status" value="1"/>
</dbReference>
<name>A0A0V0J734_SCHSO</name>
<dbReference type="AlphaFoldDB" id="A0A0V0J734"/>
<gene>
    <name evidence="12" type="primary">MPPE1</name>
    <name evidence="12" type="ORF">TR99880</name>
</gene>
<dbReference type="GO" id="GO:0016787">
    <property type="term" value="F:hydrolase activity"/>
    <property type="evidence" value="ECO:0007669"/>
    <property type="project" value="UniProtKB-KW"/>
</dbReference>
<dbReference type="InterPro" id="IPR004843">
    <property type="entry name" value="Calcineurin-like_PHP"/>
</dbReference>
<feature type="transmembrane region" description="Helical" evidence="10">
    <location>
        <begin position="7"/>
        <end position="28"/>
    </location>
</feature>
<evidence type="ECO:0000256" key="3">
    <source>
        <dbReference type="ARBA" id="ARBA00008895"/>
    </source>
</evidence>
<keyword evidence="6" id="KW-0378">Hydrolase</keyword>
<comment type="similarity">
    <text evidence="3">Belongs to the metallophosphoesterase superfamily. MPPE1 family.</text>
</comment>
<dbReference type="GO" id="GO:0006506">
    <property type="term" value="P:GPI anchor biosynthetic process"/>
    <property type="evidence" value="ECO:0007669"/>
    <property type="project" value="InterPro"/>
</dbReference>
<evidence type="ECO:0000256" key="8">
    <source>
        <dbReference type="ARBA" id="ARBA00023136"/>
    </source>
</evidence>
<evidence type="ECO:0000256" key="5">
    <source>
        <dbReference type="ARBA" id="ARBA00022723"/>
    </source>
</evidence>
<sequence length="408" mass="46985">MFSRKSLALLIVSVLIFIIFVEYVFYYLSLLQCTWPLLANRNSDPFVLPSGNSRPLKVLILTDSHISSKHDWLYRFMRERLMKRAFQTSLFIHNPDVVIHLGDVLDFGFFEADKDFELDVAYARDIFQVNPATTVFKVVAGNHDIGFHHRLHPYTYFRFWHAFMDHPDSPAVKIWAYGGLLFVFVNSMGLHGDDCVFCQHTEYYLHQVEQRLKCLRGDLSLDDCKTDMGQSSADDPVMDKTSEPILPGTYSRPILLQHFPLYRPDETVCEGGHPDSMPSAYRNEPFAPKNDCLTDSTSKRLLQAIQPRLVLDGHSHYGCQRRHEIPGSNGKLLAEEWTVPAFTWYDSARPGFLLLHISQNDYAVNKCLLPSDVTIVLTYVLGFIGTFLFIGSFRIYRMFPRLQRSHVS</sequence>
<dbReference type="Gene3D" id="3.60.21.10">
    <property type="match status" value="1"/>
</dbReference>
<dbReference type="InterPro" id="IPR033308">
    <property type="entry name" value="PGAP5/Cdc1/Ted1"/>
</dbReference>
<dbReference type="GO" id="GO:0046872">
    <property type="term" value="F:metal ion binding"/>
    <property type="evidence" value="ECO:0007669"/>
    <property type="project" value="UniProtKB-KW"/>
</dbReference>
<evidence type="ECO:0000256" key="10">
    <source>
        <dbReference type="SAM" id="Phobius"/>
    </source>
</evidence>
<evidence type="ECO:0000256" key="2">
    <source>
        <dbReference type="ARBA" id="ARBA00004141"/>
    </source>
</evidence>
<keyword evidence="8 10" id="KW-0472">Membrane</keyword>
<evidence type="ECO:0000256" key="7">
    <source>
        <dbReference type="ARBA" id="ARBA00022989"/>
    </source>
</evidence>
<dbReference type="PANTHER" id="PTHR13315">
    <property type="entry name" value="METALLO PHOSPHOESTERASE RELATED"/>
    <property type="match status" value="1"/>
</dbReference>
<evidence type="ECO:0000256" key="9">
    <source>
        <dbReference type="ARBA" id="ARBA00023211"/>
    </source>
</evidence>
<keyword evidence="9" id="KW-0464">Manganese</keyword>
<comment type="subcellular location">
    <subcellularLocation>
        <location evidence="2">Membrane</location>
        <topology evidence="2">Multi-pass membrane protein</topology>
    </subcellularLocation>
</comment>